<feature type="signal peptide" evidence="2">
    <location>
        <begin position="1"/>
        <end position="34"/>
    </location>
</feature>
<feature type="transmembrane region" description="Helical" evidence="1">
    <location>
        <begin position="72"/>
        <end position="90"/>
    </location>
</feature>
<sequence>MFFGAVGFAFRRSWKQLFLLQISHLLLFHRSVYQAAMVLDGIVSSPLRRPQILKKQWEELGSFSTVIQRHRYLLTALVLLAFLCTVYLYFAVTLGDRHSLCYGLTGKAKAMCHLKHVQAISKGKLKFF</sequence>
<keyword evidence="2" id="KW-0732">Signal</keyword>
<dbReference type="Proteomes" id="UP000467841">
    <property type="component" value="Unassembled WGS sequence"/>
</dbReference>
<dbReference type="EMBL" id="CACVBM020001048">
    <property type="protein sequence ID" value="CAA7026031.1"/>
    <property type="molecule type" value="Genomic_DNA"/>
</dbReference>
<dbReference type="AlphaFoldDB" id="A0A6D2ILL0"/>
<dbReference type="PANTHER" id="PTHR34774">
    <property type="entry name" value="EPHRIN-A3 PROTEIN"/>
    <property type="match status" value="1"/>
</dbReference>
<comment type="caution">
    <text evidence="3">The sequence shown here is derived from an EMBL/GenBank/DDBJ whole genome shotgun (WGS) entry which is preliminary data.</text>
</comment>
<dbReference type="OrthoDB" id="2019292at2759"/>
<keyword evidence="1" id="KW-1133">Transmembrane helix</keyword>
<evidence type="ECO:0000313" key="4">
    <source>
        <dbReference type="Proteomes" id="UP000467841"/>
    </source>
</evidence>
<proteinExistence type="predicted"/>
<dbReference type="PANTHER" id="PTHR34774:SF1">
    <property type="entry name" value="EPHRIN-A3 PROTEIN"/>
    <property type="match status" value="1"/>
</dbReference>
<feature type="chain" id="PRO_5025338479" evidence="2">
    <location>
        <begin position="35"/>
        <end position="128"/>
    </location>
</feature>
<keyword evidence="4" id="KW-1185">Reference proteome</keyword>
<evidence type="ECO:0000256" key="2">
    <source>
        <dbReference type="SAM" id="SignalP"/>
    </source>
</evidence>
<gene>
    <name evidence="3" type="ORF">MERR_LOCUS13266</name>
</gene>
<keyword evidence="1" id="KW-0472">Membrane</keyword>
<protein>
    <submittedName>
        <fullName evidence="3">Uncharacterized protein</fullName>
    </submittedName>
</protein>
<keyword evidence="1" id="KW-0812">Transmembrane</keyword>
<evidence type="ECO:0000256" key="1">
    <source>
        <dbReference type="SAM" id="Phobius"/>
    </source>
</evidence>
<evidence type="ECO:0000313" key="3">
    <source>
        <dbReference type="EMBL" id="CAA7026031.1"/>
    </source>
</evidence>
<name>A0A6D2ILL0_9BRAS</name>
<accession>A0A6D2ILL0</accession>
<reference evidence="3" key="1">
    <citation type="submission" date="2020-01" db="EMBL/GenBank/DDBJ databases">
        <authorList>
            <person name="Mishra B."/>
        </authorList>
    </citation>
    <scope>NUCLEOTIDE SEQUENCE [LARGE SCALE GENOMIC DNA]</scope>
</reference>
<organism evidence="3 4">
    <name type="scientific">Microthlaspi erraticum</name>
    <dbReference type="NCBI Taxonomy" id="1685480"/>
    <lineage>
        <taxon>Eukaryota</taxon>
        <taxon>Viridiplantae</taxon>
        <taxon>Streptophyta</taxon>
        <taxon>Embryophyta</taxon>
        <taxon>Tracheophyta</taxon>
        <taxon>Spermatophyta</taxon>
        <taxon>Magnoliopsida</taxon>
        <taxon>eudicotyledons</taxon>
        <taxon>Gunneridae</taxon>
        <taxon>Pentapetalae</taxon>
        <taxon>rosids</taxon>
        <taxon>malvids</taxon>
        <taxon>Brassicales</taxon>
        <taxon>Brassicaceae</taxon>
        <taxon>Coluteocarpeae</taxon>
        <taxon>Microthlaspi</taxon>
    </lineage>
</organism>